<keyword evidence="3" id="KW-0723">Serine/threonine-protein kinase</keyword>
<comment type="catalytic activity">
    <reaction evidence="8">
        <text>L-threonyl-[protein] + ATP = O-phospho-L-threonyl-[protein] + ADP + H(+)</text>
        <dbReference type="Rhea" id="RHEA:46608"/>
        <dbReference type="Rhea" id="RHEA-COMP:11060"/>
        <dbReference type="Rhea" id="RHEA-COMP:11605"/>
        <dbReference type="ChEBI" id="CHEBI:15378"/>
        <dbReference type="ChEBI" id="CHEBI:30013"/>
        <dbReference type="ChEBI" id="CHEBI:30616"/>
        <dbReference type="ChEBI" id="CHEBI:61977"/>
        <dbReference type="ChEBI" id="CHEBI:456216"/>
        <dbReference type="EC" id="2.7.11.1"/>
    </reaction>
</comment>
<dbReference type="PANTHER" id="PTHR48012:SF21">
    <property type="entry name" value="PH DOMAIN-CONTAINING PROTEIN"/>
    <property type="match status" value="1"/>
</dbReference>
<dbReference type="InterPro" id="IPR008271">
    <property type="entry name" value="Ser/Thr_kinase_AS"/>
</dbReference>
<name>A0AAF0JG68_9BASI</name>
<feature type="domain" description="Protein kinase" evidence="12">
    <location>
        <begin position="284"/>
        <end position="541"/>
    </location>
</feature>
<dbReference type="InterPro" id="IPR011009">
    <property type="entry name" value="Kinase-like_dom_sf"/>
</dbReference>
<dbReference type="InterPro" id="IPR000719">
    <property type="entry name" value="Prot_kinase_dom"/>
</dbReference>
<comment type="similarity">
    <text evidence="1">Belongs to the protein kinase superfamily. STE Ser/Thr protein kinase family. STE20 subfamily.</text>
</comment>
<dbReference type="EC" id="2.7.11.1" evidence="2"/>
<feature type="binding site" evidence="10">
    <location>
        <position position="313"/>
    </location>
    <ligand>
        <name>ATP</name>
        <dbReference type="ChEBI" id="CHEBI:30616"/>
    </ligand>
</feature>
<evidence type="ECO:0000256" key="10">
    <source>
        <dbReference type="PROSITE-ProRule" id="PRU10141"/>
    </source>
</evidence>
<feature type="compositionally biased region" description="Basic and acidic residues" evidence="11">
    <location>
        <begin position="833"/>
        <end position="846"/>
    </location>
</feature>
<dbReference type="GO" id="GO:0004674">
    <property type="term" value="F:protein serine/threonine kinase activity"/>
    <property type="evidence" value="ECO:0007669"/>
    <property type="project" value="UniProtKB-KW"/>
</dbReference>
<dbReference type="Pfam" id="PF00069">
    <property type="entry name" value="Pkinase"/>
    <property type="match status" value="1"/>
</dbReference>
<accession>A0AAF0JG68</accession>
<dbReference type="PANTHER" id="PTHR48012">
    <property type="entry name" value="STERILE20-LIKE KINASE, ISOFORM B-RELATED"/>
    <property type="match status" value="1"/>
</dbReference>
<evidence type="ECO:0000256" key="7">
    <source>
        <dbReference type="ARBA" id="ARBA00022840"/>
    </source>
</evidence>
<evidence type="ECO:0000256" key="9">
    <source>
        <dbReference type="ARBA" id="ARBA00048679"/>
    </source>
</evidence>
<feature type="compositionally biased region" description="Basic and acidic residues" evidence="11">
    <location>
        <begin position="174"/>
        <end position="185"/>
    </location>
</feature>
<feature type="compositionally biased region" description="Basic and acidic residues" evidence="11">
    <location>
        <begin position="634"/>
        <end position="643"/>
    </location>
</feature>
<feature type="compositionally biased region" description="Low complexity" evidence="11">
    <location>
        <begin position="953"/>
        <end position="966"/>
    </location>
</feature>
<organism evidence="13 14">
    <name type="scientific">Malassezia japonica</name>
    <dbReference type="NCBI Taxonomy" id="223818"/>
    <lineage>
        <taxon>Eukaryota</taxon>
        <taxon>Fungi</taxon>
        <taxon>Dikarya</taxon>
        <taxon>Basidiomycota</taxon>
        <taxon>Ustilaginomycotina</taxon>
        <taxon>Malasseziomycetes</taxon>
        <taxon>Malasseziales</taxon>
        <taxon>Malasseziaceae</taxon>
        <taxon>Malassezia</taxon>
    </lineage>
</organism>
<feature type="region of interest" description="Disordered" evidence="11">
    <location>
        <begin position="753"/>
        <end position="1032"/>
    </location>
</feature>
<feature type="compositionally biased region" description="Polar residues" evidence="11">
    <location>
        <begin position="95"/>
        <end position="105"/>
    </location>
</feature>
<dbReference type="PROSITE" id="PS50011">
    <property type="entry name" value="PROTEIN_KINASE_DOM"/>
    <property type="match status" value="1"/>
</dbReference>
<feature type="compositionally biased region" description="Low complexity" evidence="11">
    <location>
        <begin position="106"/>
        <end position="124"/>
    </location>
</feature>
<evidence type="ECO:0000256" key="1">
    <source>
        <dbReference type="ARBA" id="ARBA00008874"/>
    </source>
</evidence>
<evidence type="ECO:0000256" key="3">
    <source>
        <dbReference type="ARBA" id="ARBA00022527"/>
    </source>
</evidence>
<feature type="region of interest" description="Disordered" evidence="11">
    <location>
        <begin position="634"/>
        <end position="738"/>
    </location>
</feature>
<feature type="region of interest" description="Disordered" evidence="11">
    <location>
        <begin position="1"/>
        <end position="55"/>
    </location>
</feature>
<feature type="compositionally biased region" description="Low complexity" evidence="11">
    <location>
        <begin position="710"/>
        <end position="723"/>
    </location>
</feature>
<dbReference type="Proteomes" id="UP001217754">
    <property type="component" value="Chromosome 4"/>
</dbReference>
<dbReference type="FunFam" id="1.10.510.10:FF:000499">
    <property type="entry name" value="Serine/threonine-protein kinase KIC1"/>
    <property type="match status" value="1"/>
</dbReference>
<keyword evidence="6 13" id="KW-0418">Kinase</keyword>
<dbReference type="PROSITE" id="PS00108">
    <property type="entry name" value="PROTEIN_KINASE_ST"/>
    <property type="match status" value="1"/>
</dbReference>
<dbReference type="AlphaFoldDB" id="A0AAF0JG68"/>
<dbReference type="InterPro" id="IPR017441">
    <property type="entry name" value="Protein_kinase_ATP_BS"/>
</dbReference>
<evidence type="ECO:0000259" key="12">
    <source>
        <dbReference type="PROSITE" id="PS50011"/>
    </source>
</evidence>
<dbReference type="SUPFAM" id="SSF56112">
    <property type="entry name" value="Protein kinase-like (PK-like)"/>
    <property type="match status" value="1"/>
</dbReference>
<dbReference type="GO" id="GO:0005737">
    <property type="term" value="C:cytoplasm"/>
    <property type="evidence" value="ECO:0007669"/>
    <property type="project" value="TreeGrafter"/>
</dbReference>
<dbReference type="PROSITE" id="PS00107">
    <property type="entry name" value="PROTEIN_KINASE_ATP"/>
    <property type="match status" value="1"/>
</dbReference>
<dbReference type="EMBL" id="CP119961">
    <property type="protein sequence ID" value="WFD39646.1"/>
    <property type="molecule type" value="Genomic_DNA"/>
</dbReference>
<reference evidence="13" key="1">
    <citation type="submission" date="2023-03" db="EMBL/GenBank/DDBJ databases">
        <title>Mating type loci evolution in Malassezia.</title>
        <authorList>
            <person name="Coelho M.A."/>
        </authorList>
    </citation>
    <scope>NUCLEOTIDE SEQUENCE</scope>
    <source>
        <strain evidence="13">CBS 9431</strain>
    </source>
</reference>
<evidence type="ECO:0000256" key="4">
    <source>
        <dbReference type="ARBA" id="ARBA00022679"/>
    </source>
</evidence>
<keyword evidence="7 10" id="KW-0067">ATP-binding</keyword>
<dbReference type="GO" id="GO:0005524">
    <property type="term" value="F:ATP binding"/>
    <property type="evidence" value="ECO:0007669"/>
    <property type="project" value="UniProtKB-UniRule"/>
</dbReference>
<keyword evidence="4" id="KW-0808">Transferase</keyword>
<evidence type="ECO:0000256" key="11">
    <source>
        <dbReference type="SAM" id="MobiDB-lite"/>
    </source>
</evidence>
<evidence type="ECO:0000256" key="6">
    <source>
        <dbReference type="ARBA" id="ARBA00022777"/>
    </source>
</evidence>
<feature type="region of interest" description="Disordered" evidence="11">
    <location>
        <begin position="78"/>
        <end position="280"/>
    </location>
</feature>
<evidence type="ECO:0000256" key="2">
    <source>
        <dbReference type="ARBA" id="ARBA00012513"/>
    </source>
</evidence>
<evidence type="ECO:0000256" key="8">
    <source>
        <dbReference type="ARBA" id="ARBA00047899"/>
    </source>
</evidence>
<sequence length="1086" mass="116201">MQFASLPYLAEQAPRTQAGPSASFMRPVQNVPAPLPQSASFHEIPSAPAYGLEPSGWNVDRNPFRRKQDEHETQLAYALDTPSARPRGYHDVYPSNASTDLSYSQSSLDISRSRQPSSSSIARSFTTDEDSRPANTPSQKPLSAAANRVAGTFSRLTRLRTRPVGRSQPAPHSAEPDLPSRDVHEPAPALYTQRPDAQMRHEQPTPVPMAPRSENPSGSSLEALSPDTPSDAASLSRHTRGASGRSQASSGGSLVQRDAPPPPRAMTRTASKPELRSQPMDAQFQRLELIGRGAYGAVYRGRHNPSNTLVALKVIDMDTPDDDVSEIRREVALLSQMRQAHLKNIVRYWDCWLSGPTLCIAMDYAEGGSVRTLMKAGTILERHLAVIMRETLVALDYIHKAGIIHRDIKAANILVTRTGQPMLCDFGVAASFVQGGTRGKRSTLIGTPYWMAPEVILEGKTYDYKADIWSLGITAYEIATGNPPMAEQDQHRVIAMIPKNKPPRLPDGAYSPMLREFVAGCLDEDPSARLAAEDLARTKWIRAYAKTPVSVLRELLAQYATWTQAGGVRTSLIQGKDGPLALRLASEDPSVVPIEPEWKFGSMDSDDAAPLALEQALPSEPVHDHPLQRMFERDDAPAGERTPKPPVSGTSTPRPGALAQATTQAATPAPAPPATPAAATPNRAERPAGGGFAGLGSTPFRFGVGSRAQATPVAKDAPPADAASEGSPRDTLGAPAPSLVTHSTSLAAIGEATQDEAPSPPGTSPNGASDGMAPSLSQSTTSPELDADEIDSPRQSPALRRVGRMPQSMPRSASQRPLRLVSSSSSLGWETQSKTRDDARRTEATKAPDAPSFLGEPYSGFRPQGIMSRTRSRSGGAADLRSRPAASHHASQSFTGRTRLAPLQILSRASDAPPKSSVSMDGTLPTSSLSFLPKDELGTDKAHRRKQHGGSDPTLLKTPLLSLPKPGVRGHAREASEPVAVSEVPQRLAPLPPRTAPQTPDSKSTPDPPKDVFQTSPAPPAPPAHAPFEGPALRPLDLANLMNRQELHTELTQTVNDLGAWLDALALGLSTVLAPSPLYHKSPRGT</sequence>
<dbReference type="InterPro" id="IPR050629">
    <property type="entry name" value="STE20/SPS1-PAK"/>
</dbReference>
<evidence type="ECO:0000256" key="5">
    <source>
        <dbReference type="ARBA" id="ARBA00022741"/>
    </source>
</evidence>
<protein>
    <recommendedName>
        <fullName evidence="2">non-specific serine/threonine protein kinase</fullName>
        <ecNumber evidence="2">2.7.11.1</ecNumber>
    </recommendedName>
</protein>
<comment type="catalytic activity">
    <reaction evidence="9">
        <text>L-seryl-[protein] + ATP = O-phospho-L-seryl-[protein] + ADP + H(+)</text>
        <dbReference type="Rhea" id="RHEA:17989"/>
        <dbReference type="Rhea" id="RHEA-COMP:9863"/>
        <dbReference type="Rhea" id="RHEA-COMP:11604"/>
        <dbReference type="ChEBI" id="CHEBI:15378"/>
        <dbReference type="ChEBI" id="CHEBI:29999"/>
        <dbReference type="ChEBI" id="CHEBI:30616"/>
        <dbReference type="ChEBI" id="CHEBI:83421"/>
        <dbReference type="ChEBI" id="CHEBI:456216"/>
        <dbReference type="EC" id="2.7.11.1"/>
    </reaction>
</comment>
<feature type="compositionally biased region" description="Polar residues" evidence="11">
    <location>
        <begin position="214"/>
        <end position="233"/>
    </location>
</feature>
<gene>
    <name evidence="13" type="primary">KIC1</name>
    <name evidence="13" type="ORF">MJAP1_002626</name>
</gene>
<keyword evidence="14" id="KW-1185">Reference proteome</keyword>
<proteinExistence type="inferred from homology"/>
<dbReference type="RefSeq" id="XP_060122543.1">
    <property type="nucleotide sequence ID" value="XM_060266560.1"/>
</dbReference>
<dbReference type="SMART" id="SM00220">
    <property type="entry name" value="S_TKc"/>
    <property type="match status" value="1"/>
</dbReference>
<evidence type="ECO:0000313" key="13">
    <source>
        <dbReference type="EMBL" id="WFD39646.1"/>
    </source>
</evidence>
<feature type="compositionally biased region" description="Low complexity" evidence="11">
    <location>
        <begin position="659"/>
        <end position="668"/>
    </location>
</feature>
<feature type="compositionally biased region" description="Low complexity" evidence="11">
    <location>
        <begin position="241"/>
        <end position="253"/>
    </location>
</feature>
<keyword evidence="5 10" id="KW-0547">Nucleotide-binding</keyword>
<feature type="compositionally biased region" description="Polar residues" evidence="11">
    <location>
        <begin position="916"/>
        <end position="930"/>
    </location>
</feature>
<evidence type="ECO:0000313" key="14">
    <source>
        <dbReference type="Proteomes" id="UP001217754"/>
    </source>
</evidence>
<dbReference type="Gene3D" id="1.10.510.10">
    <property type="entry name" value="Transferase(Phosphotransferase) domain 1"/>
    <property type="match status" value="1"/>
</dbReference>
<dbReference type="GeneID" id="85226277"/>